<organism evidence="2 3">
    <name type="scientific">Oleoguttula mirabilis</name>
    <dbReference type="NCBI Taxonomy" id="1507867"/>
    <lineage>
        <taxon>Eukaryota</taxon>
        <taxon>Fungi</taxon>
        <taxon>Dikarya</taxon>
        <taxon>Ascomycota</taxon>
        <taxon>Pezizomycotina</taxon>
        <taxon>Dothideomycetes</taxon>
        <taxon>Dothideomycetidae</taxon>
        <taxon>Mycosphaerellales</taxon>
        <taxon>Teratosphaeriaceae</taxon>
        <taxon>Oleoguttula</taxon>
    </lineage>
</organism>
<comment type="caution">
    <text evidence="2">The sequence shown here is derived from an EMBL/GenBank/DDBJ whole genome shotgun (WGS) entry which is preliminary data.</text>
</comment>
<reference evidence="2 3" key="1">
    <citation type="submission" date="2021-11" db="EMBL/GenBank/DDBJ databases">
        <title>Black yeast isolated from Biological Soil Crust.</title>
        <authorList>
            <person name="Kurbessoian T."/>
        </authorList>
    </citation>
    <scope>NUCLEOTIDE SEQUENCE [LARGE SCALE GENOMIC DNA]</scope>
    <source>
        <strain evidence="2 3">CCFEE 5522</strain>
    </source>
</reference>
<accession>A0AAV9JUW2</accession>
<evidence type="ECO:0008006" key="4">
    <source>
        <dbReference type="Google" id="ProtNLM"/>
    </source>
</evidence>
<feature type="region of interest" description="Disordered" evidence="1">
    <location>
        <begin position="304"/>
        <end position="334"/>
    </location>
</feature>
<evidence type="ECO:0000313" key="2">
    <source>
        <dbReference type="EMBL" id="KAK4549394.1"/>
    </source>
</evidence>
<evidence type="ECO:0000313" key="3">
    <source>
        <dbReference type="Proteomes" id="UP001324427"/>
    </source>
</evidence>
<dbReference type="Proteomes" id="UP001324427">
    <property type="component" value="Unassembled WGS sequence"/>
</dbReference>
<name>A0AAV9JUW2_9PEZI</name>
<feature type="compositionally biased region" description="Acidic residues" evidence="1">
    <location>
        <begin position="308"/>
        <end position="334"/>
    </location>
</feature>
<dbReference type="Gene3D" id="3.80.10.10">
    <property type="entry name" value="Ribonuclease Inhibitor"/>
    <property type="match status" value="1"/>
</dbReference>
<dbReference type="InterPro" id="IPR032675">
    <property type="entry name" value="LRR_dom_sf"/>
</dbReference>
<keyword evidence="3" id="KW-1185">Reference proteome</keyword>
<dbReference type="SUPFAM" id="SSF52047">
    <property type="entry name" value="RNI-like"/>
    <property type="match status" value="1"/>
</dbReference>
<dbReference type="EMBL" id="JAVFHQ010000004">
    <property type="protein sequence ID" value="KAK4549394.1"/>
    <property type="molecule type" value="Genomic_DNA"/>
</dbReference>
<proteinExistence type="predicted"/>
<dbReference type="AlphaFoldDB" id="A0AAV9JUW2"/>
<gene>
    <name evidence="2" type="ORF">LTR36_006391</name>
</gene>
<evidence type="ECO:0000256" key="1">
    <source>
        <dbReference type="SAM" id="MobiDB-lite"/>
    </source>
</evidence>
<protein>
    <recommendedName>
        <fullName evidence="4">F-box domain-containing protein</fullName>
    </recommendedName>
</protein>
<sequence length="334" mass="36696">MSSLLEKLPAELLDIVLESLSYLDKDDDHDSYEGISSVLAAPQLKKLFCNGFGSVAHAYPWVCAPGTSNVRSLTLNYGNFTTPEVVEILGSCKALRKIKICWTAFKSPPGRQHQALPKFDVDTKALLVALSAHSQTLERIVLTNLRQEGSTFKHQPPFNSLQQFCMLRTLRIDEALLISGGSGWQASSLNRNLPPALKTLVIHSSLEIESLGDIIMACSQYGGTKLTELQITFAPSEELEDDYPDMYRVEGGEDDKTWFLGMMAYGGCDRAAFRCWEQPMAPLLAAMAESIGENGIQHLLDMQYSESTDSEDGEAVDDGDPMDEDVDGGDDDEG</sequence>